<protein>
    <submittedName>
        <fullName evidence="1">Uncharacterized protein</fullName>
    </submittedName>
</protein>
<comment type="caution">
    <text evidence="1">The sequence shown here is derived from an EMBL/GenBank/DDBJ whole genome shotgun (WGS) entry which is preliminary data.</text>
</comment>
<dbReference type="Proteomes" id="UP000265520">
    <property type="component" value="Unassembled WGS sequence"/>
</dbReference>
<proteinExistence type="predicted"/>
<sequence>APVSYKDVSGKLCQWRVAQLHVARRASSMFIARVAQAGWRDAQARNLYIKTPFSDLGDFLDFWEDFW</sequence>
<evidence type="ECO:0000313" key="2">
    <source>
        <dbReference type="Proteomes" id="UP000265520"/>
    </source>
</evidence>
<name>A0A392UKG7_9FABA</name>
<keyword evidence="2" id="KW-1185">Reference proteome</keyword>
<organism evidence="1 2">
    <name type="scientific">Trifolium medium</name>
    <dbReference type="NCBI Taxonomy" id="97028"/>
    <lineage>
        <taxon>Eukaryota</taxon>
        <taxon>Viridiplantae</taxon>
        <taxon>Streptophyta</taxon>
        <taxon>Embryophyta</taxon>
        <taxon>Tracheophyta</taxon>
        <taxon>Spermatophyta</taxon>
        <taxon>Magnoliopsida</taxon>
        <taxon>eudicotyledons</taxon>
        <taxon>Gunneridae</taxon>
        <taxon>Pentapetalae</taxon>
        <taxon>rosids</taxon>
        <taxon>fabids</taxon>
        <taxon>Fabales</taxon>
        <taxon>Fabaceae</taxon>
        <taxon>Papilionoideae</taxon>
        <taxon>50 kb inversion clade</taxon>
        <taxon>NPAAA clade</taxon>
        <taxon>Hologalegina</taxon>
        <taxon>IRL clade</taxon>
        <taxon>Trifolieae</taxon>
        <taxon>Trifolium</taxon>
    </lineage>
</organism>
<accession>A0A392UKG7</accession>
<feature type="non-terminal residue" evidence="1">
    <location>
        <position position="1"/>
    </location>
</feature>
<reference evidence="1 2" key="1">
    <citation type="journal article" date="2018" name="Front. Plant Sci.">
        <title>Red Clover (Trifolium pratense) and Zigzag Clover (T. medium) - A Picture of Genomic Similarities and Differences.</title>
        <authorList>
            <person name="Dluhosova J."/>
            <person name="Istvanek J."/>
            <person name="Nedelnik J."/>
            <person name="Repkova J."/>
        </authorList>
    </citation>
    <scope>NUCLEOTIDE SEQUENCE [LARGE SCALE GENOMIC DNA]</scope>
    <source>
        <strain evidence="2">cv. 10/8</strain>
        <tissue evidence="1">Leaf</tissue>
    </source>
</reference>
<dbReference type="AlphaFoldDB" id="A0A392UKG7"/>
<evidence type="ECO:0000313" key="1">
    <source>
        <dbReference type="EMBL" id="MCI72870.1"/>
    </source>
</evidence>
<dbReference type="EMBL" id="LXQA010826943">
    <property type="protein sequence ID" value="MCI72870.1"/>
    <property type="molecule type" value="Genomic_DNA"/>
</dbReference>